<organism evidence="3 4">
    <name type="scientific">Aquipuribacter hungaricus</name>
    <dbReference type="NCBI Taxonomy" id="545624"/>
    <lineage>
        <taxon>Bacteria</taxon>
        <taxon>Bacillati</taxon>
        <taxon>Actinomycetota</taxon>
        <taxon>Actinomycetes</taxon>
        <taxon>Micrococcales</taxon>
        <taxon>Intrasporangiaceae</taxon>
        <taxon>Aquipuribacter</taxon>
    </lineage>
</organism>
<dbReference type="EMBL" id="JBHRWW010000007">
    <property type="protein sequence ID" value="MFC3689109.1"/>
    <property type="molecule type" value="Genomic_DNA"/>
</dbReference>
<evidence type="ECO:0000313" key="3">
    <source>
        <dbReference type="EMBL" id="MFC3689109.1"/>
    </source>
</evidence>
<dbReference type="RefSeq" id="WP_340293142.1">
    <property type="nucleotide sequence ID" value="NZ_JBBEOI010000097.1"/>
</dbReference>
<protein>
    <submittedName>
        <fullName evidence="3">Uncharacterized protein</fullName>
    </submittedName>
</protein>
<evidence type="ECO:0000256" key="2">
    <source>
        <dbReference type="SAM" id="Phobius"/>
    </source>
</evidence>
<name>A0ABV7WH06_9MICO</name>
<dbReference type="Proteomes" id="UP001595685">
    <property type="component" value="Unassembled WGS sequence"/>
</dbReference>
<comment type="caution">
    <text evidence="3">The sequence shown here is derived from an EMBL/GenBank/DDBJ whole genome shotgun (WGS) entry which is preliminary data.</text>
</comment>
<feature type="transmembrane region" description="Helical" evidence="2">
    <location>
        <begin position="69"/>
        <end position="93"/>
    </location>
</feature>
<keyword evidence="2" id="KW-1133">Transmembrane helix</keyword>
<accession>A0ABV7WH06</accession>
<sequence>MTSTGPSAGAATRDGRAEERAERRALRLDDPRFEGLRTRRARRRLVLALVGLLVLEALLFLSLDVVDSGLGAVAVAVGVGVLLVSFVLLLGMLKASTRGVEELPTSVLDEREQQVRGEVYVRSYRVGFVALTLLLGAAWVWQLTGWPVGPGVLTAALVVTFHVALVLPTLVAAWLSD</sequence>
<feature type="compositionally biased region" description="Basic and acidic residues" evidence="1">
    <location>
        <begin position="13"/>
        <end position="22"/>
    </location>
</feature>
<proteinExistence type="predicted"/>
<feature type="transmembrane region" description="Helical" evidence="2">
    <location>
        <begin position="153"/>
        <end position="175"/>
    </location>
</feature>
<evidence type="ECO:0000256" key="1">
    <source>
        <dbReference type="SAM" id="MobiDB-lite"/>
    </source>
</evidence>
<keyword evidence="4" id="KW-1185">Reference proteome</keyword>
<keyword evidence="2" id="KW-0472">Membrane</keyword>
<feature type="region of interest" description="Disordered" evidence="1">
    <location>
        <begin position="1"/>
        <end position="22"/>
    </location>
</feature>
<keyword evidence="2" id="KW-0812">Transmembrane</keyword>
<evidence type="ECO:0000313" key="4">
    <source>
        <dbReference type="Proteomes" id="UP001595685"/>
    </source>
</evidence>
<feature type="transmembrane region" description="Helical" evidence="2">
    <location>
        <begin position="45"/>
        <end position="63"/>
    </location>
</feature>
<gene>
    <name evidence="3" type="ORF">ACFOLH_12220</name>
</gene>
<reference evidence="4" key="1">
    <citation type="journal article" date="2019" name="Int. J. Syst. Evol. Microbiol.">
        <title>The Global Catalogue of Microorganisms (GCM) 10K type strain sequencing project: providing services to taxonomists for standard genome sequencing and annotation.</title>
        <authorList>
            <consortium name="The Broad Institute Genomics Platform"/>
            <consortium name="The Broad Institute Genome Sequencing Center for Infectious Disease"/>
            <person name="Wu L."/>
            <person name="Ma J."/>
        </authorList>
    </citation>
    <scope>NUCLEOTIDE SEQUENCE [LARGE SCALE GENOMIC DNA]</scope>
    <source>
        <strain evidence="4">NCAIM B.02333</strain>
    </source>
</reference>
<feature type="transmembrane region" description="Helical" evidence="2">
    <location>
        <begin position="123"/>
        <end position="141"/>
    </location>
</feature>